<dbReference type="EMBL" id="AP018929">
    <property type="protein sequence ID" value="BBG24949.1"/>
    <property type="molecule type" value="Genomic_DNA"/>
</dbReference>
<dbReference type="GeneID" id="41718598"/>
<evidence type="ECO:0000313" key="3">
    <source>
        <dbReference type="EMBL" id="BBG27732.1"/>
    </source>
</evidence>
<evidence type="ECO:0000313" key="5">
    <source>
        <dbReference type="Proteomes" id="UP000325030"/>
    </source>
</evidence>
<dbReference type="STRING" id="1294262.GCA_001316085_02595"/>
<dbReference type="Gene3D" id="3.30.110.40">
    <property type="entry name" value="TusA-like domain"/>
    <property type="match status" value="1"/>
</dbReference>
<dbReference type="Pfam" id="PF01206">
    <property type="entry name" value="TusA"/>
    <property type="match status" value="1"/>
</dbReference>
<dbReference type="InterPro" id="IPR036868">
    <property type="entry name" value="TusA-like_sf"/>
</dbReference>
<gene>
    <name evidence="2" type="ORF">IC006_2283</name>
    <name evidence="3" type="ORF">IC007_2286</name>
</gene>
<evidence type="ECO:0000313" key="2">
    <source>
        <dbReference type="EMBL" id="BBG24949.1"/>
    </source>
</evidence>
<reference evidence="2 4" key="2">
    <citation type="journal article" date="2020" name="Int. J. Syst. Evol. Microbiol.">
        <title>Sulfuracidifex tepidarius gen. nov., sp. nov. and transfer of Sulfolobus metallicus Huber and Stetter 1992 to the genus Sulfuracidifex as Sulfuracidifex metallicus comb. nov.</title>
        <authorList>
            <person name="Itoh T."/>
            <person name="Miura T."/>
            <person name="Sakai H.D."/>
            <person name="Kato S."/>
            <person name="Ohkuma M."/>
            <person name="Takashina T."/>
        </authorList>
    </citation>
    <scope>NUCLEOTIDE SEQUENCE [LARGE SCALE GENOMIC DNA]</scope>
    <source>
        <strain evidence="2 4">IC-006</strain>
        <strain evidence="3">IC-007</strain>
    </source>
</reference>
<dbReference type="EMBL" id="AP018930">
    <property type="protein sequence ID" value="BBG27732.1"/>
    <property type="molecule type" value="Genomic_DNA"/>
</dbReference>
<dbReference type="SUPFAM" id="SSF64307">
    <property type="entry name" value="SirA-like"/>
    <property type="match status" value="1"/>
</dbReference>
<evidence type="ECO:0000313" key="4">
    <source>
        <dbReference type="Proteomes" id="UP000322983"/>
    </source>
</evidence>
<dbReference type="Proteomes" id="UP000325030">
    <property type="component" value="Chromosome"/>
</dbReference>
<evidence type="ECO:0000259" key="1">
    <source>
        <dbReference type="Pfam" id="PF01206"/>
    </source>
</evidence>
<accession>A0A510E5C5</accession>
<dbReference type="Proteomes" id="UP000322983">
    <property type="component" value="Chromosome"/>
</dbReference>
<dbReference type="OrthoDB" id="43768at2157"/>
<sequence>MRSEVNLVGLCCSVPQLIVYSKVKKMKDNDVLEVVVERGSSQEQDVVMVIKKFGIDLVYSDEGDLRRYVIELPKARPRGLP</sequence>
<protein>
    <recommendedName>
        <fullName evidence="1">UPF0033 domain-containing protein</fullName>
    </recommendedName>
</protein>
<proteinExistence type="predicted"/>
<name>A0A510DXQ2_9CREN</name>
<organism evidence="2 4">
    <name type="scientific">Sulfuracidifex tepidarius</name>
    <dbReference type="NCBI Taxonomy" id="1294262"/>
    <lineage>
        <taxon>Archaea</taxon>
        <taxon>Thermoproteota</taxon>
        <taxon>Thermoprotei</taxon>
        <taxon>Sulfolobales</taxon>
        <taxon>Sulfolobaceae</taxon>
        <taxon>Sulfuracidifex</taxon>
    </lineage>
</organism>
<reference evidence="5" key="1">
    <citation type="submission" date="2018-09" db="EMBL/GenBank/DDBJ databases">
        <title>Complete Genome Sequencing of Sulfolobus sp. JCM 16834.</title>
        <authorList>
            <person name="Kato S."/>
            <person name="Itoh T."/>
            <person name="Ohkuma M."/>
        </authorList>
    </citation>
    <scope>NUCLEOTIDE SEQUENCE [LARGE SCALE GENOMIC DNA]</scope>
    <source>
        <strain evidence="5">IC-007</strain>
    </source>
</reference>
<dbReference type="KEGG" id="step:IC006_2283"/>
<dbReference type="AlphaFoldDB" id="A0A510DXQ2"/>
<feature type="domain" description="UPF0033" evidence="1">
    <location>
        <begin position="4"/>
        <end position="70"/>
    </location>
</feature>
<keyword evidence="4" id="KW-1185">Reference proteome</keyword>
<accession>A0A510DXQ2</accession>
<dbReference type="InterPro" id="IPR001455">
    <property type="entry name" value="TusA-like"/>
</dbReference>
<dbReference type="RefSeq" id="WP_054846552.1">
    <property type="nucleotide sequence ID" value="NZ_AP018929.1"/>
</dbReference>